<dbReference type="EMBL" id="JBGMDY010000005">
    <property type="protein sequence ID" value="KAL2332979.1"/>
    <property type="molecule type" value="Genomic_DNA"/>
</dbReference>
<dbReference type="AlphaFoldDB" id="A0ABD1MB09"/>
<dbReference type="Proteomes" id="UP001603857">
    <property type="component" value="Unassembled WGS sequence"/>
</dbReference>
<sequence length="115" mass="12815">MEHHHQSLPEYEYRSVVHSVPTQSRLTENSDVAVTDIHIDYSGVRTHPCPPDHPCPPPDHPSITSRRPVRWSASMREGRSFLLQAVNPTIVDTSFAKHDDPQGWKACRGGGLGGK</sequence>
<protein>
    <submittedName>
        <fullName evidence="1">Uncharacterized protein</fullName>
    </submittedName>
</protein>
<reference evidence="1 2" key="1">
    <citation type="submission" date="2024-08" db="EMBL/GenBank/DDBJ databases">
        <title>Insights into the chromosomal genome structure of Flemingia macrophylla.</title>
        <authorList>
            <person name="Ding Y."/>
            <person name="Zhao Y."/>
            <person name="Bi W."/>
            <person name="Wu M."/>
            <person name="Zhao G."/>
            <person name="Gong Y."/>
            <person name="Li W."/>
            <person name="Zhang P."/>
        </authorList>
    </citation>
    <scope>NUCLEOTIDE SEQUENCE [LARGE SCALE GENOMIC DNA]</scope>
    <source>
        <strain evidence="1">DYQJB</strain>
        <tissue evidence="1">Leaf</tissue>
    </source>
</reference>
<keyword evidence="2" id="KW-1185">Reference proteome</keyword>
<comment type="caution">
    <text evidence="1">The sequence shown here is derived from an EMBL/GenBank/DDBJ whole genome shotgun (WGS) entry which is preliminary data.</text>
</comment>
<gene>
    <name evidence="1" type="ORF">Fmac_014192</name>
</gene>
<accession>A0ABD1MB09</accession>
<organism evidence="1 2">
    <name type="scientific">Flemingia macrophylla</name>
    <dbReference type="NCBI Taxonomy" id="520843"/>
    <lineage>
        <taxon>Eukaryota</taxon>
        <taxon>Viridiplantae</taxon>
        <taxon>Streptophyta</taxon>
        <taxon>Embryophyta</taxon>
        <taxon>Tracheophyta</taxon>
        <taxon>Spermatophyta</taxon>
        <taxon>Magnoliopsida</taxon>
        <taxon>eudicotyledons</taxon>
        <taxon>Gunneridae</taxon>
        <taxon>Pentapetalae</taxon>
        <taxon>rosids</taxon>
        <taxon>fabids</taxon>
        <taxon>Fabales</taxon>
        <taxon>Fabaceae</taxon>
        <taxon>Papilionoideae</taxon>
        <taxon>50 kb inversion clade</taxon>
        <taxon>NPAAA clade</taxon>
        <taxon>indigoferoid/millettioid clade</taxon>
        <taxon>Phaseoleae</taxon>
        <taxon>Flemingia</taxon>
    </lineage>
</organism>
<evidence type="ECO:0000313" key="1">
    <source>
        <dbReference type="EMBL" id="KAL2332979.1"/>
    </source>
</evidence>
<evidence type="ECO:0000313" key="2">
    <source>
        <dbReference type="Proteomes" id="UP001603857"/>
    </source>
</evidence>
<name>A0ABD1MB09_9FABA</name>
<proteinExistence type="predicted"/>